<dbReference type="InterPro" id="IPR009339">
    <property type="entry name" value="DUF998"/>
</dbReference>
<keyword evidence="1" id="KW-0812">Transmembrane</keyword>
<dbReference type="RefSeq" id="WP_137092136.1">
    <property type="nucleotide sequence ID" value="NZ_CP028923.1"/>
</dbReference>
<keyword evidence="1" id="KW-0472">Membrane</keyword>
<dbReference type="OrthoDB" id="791654at2"/>
<organism evidence="2 3">
    <name type="scientific">Mangrovivirga cuniculi</name>
    <dbReference type="NCBI Taxonomy" id="2715131"/>
    <lineage>
        <taxon>Bacteria</taxon>
        <taxon>Pseudomonadati</taxon>
        <taxon>Bacteroidota</taxon>
        <taxon>Cytophagia</taxon>
        <taxon>Cytophagales</taxon>
        <taxon>Mangrovivirgaceae</taxon>
        <taxon>Mangrovivirga</taxon>
    </lineage>
</organism>
<feature type="transmembrane region" description="Helical" evidence="1">
    <location>
        <begin position="83"/>
        <end position="102"/>
    </location>
</feature>
<reference evidence="2 3" key="1">
    <citation type="submission" date="2018-04" db="EMBL/GenBank/DDBJ databases">
        <title>Complete genome uncultured novel isolate.</title>
        <authorList>
            <person name="Merlino G."/>
        </authorList>
    </citation>
    <scope>NUCLEOTIDE SEQUENCE [LARGE SCALE GENOMIC DNA]</scope>
    <source>
        <strain evidence="3">R1DC9</strain>
    </source>
</reference>
<dbReference type="KEGG" id="fpf:DCC35_18320"/>
<feature type="transmembrane region" description="Helical" evidence="1">
    <location>
        <begin position="182"/>
        <end position="202"/>
    </location>
</feature>
<name>A0A4D7JWP3_9BACT</name>
<evidence type="ECO:0000313" key="2">
    <source>
        <dbReference type="EMBL" id="QCK16546.1"/>
    </source>
</evidence>
<sequence length="205" mass="22824">MNKNLVFASGILGAAFFIFSAFIGGFSIEDYSHISQYISESYAYGTPYGKYLRYFGYIPSGFFLTIFAFSAPAYFKKSGLARIGFWGIGIFYGIATIITSIFPCDEGCNKEMIDPSISQIIHNATGAFTYIFVPISLLLIGFGLRNDRRTLFLSYLSIGAGLFSILFVLILMSDPASNHIGLLQRIIEASILFWIVMCSIYIKIK</sequence>
<accession>A0A4D7JWP3</accession>
<feature type="transmembrane region" description="Helical" evidence="1">
    <location>
        <begin position="51"/>
        <end position="71"/>
    </location>
</feature>
<dbReference type="EMBL" id="CP028923">
    <property type="protein sequence ID" value="QCK16546.1"/>
    <property type="molecule type" value="Genomic_DNA"/>
</dbReference>
<feature type="transmembrane region" description="Helical" evidence="1">
    <location>
        <begin position="122"/>
        <end position="144"/>
    </location>
</feature>
<feature type="transmembrane region" description="Helical" evidence="1">
    <location>
        <begin position="151"/>
        <end position="170"/>
    </location>
</feature>
<keyword evidence="1" id="KW-1133">Transmembrane helix</keyword>
<proteinExistence type="predicted"/>
<dbReference type="Pfam" id="PF06197">
    <property type="entry name" value="DUF998"/>
    <property type="match status" value="1"/>
</dbReference>
<dbReference type="Proteomes" id="UP000298616">
    <property type="component" value="Chromosome"/>
</dbReference>
<evidence type="ECO:0008006" key="4">
    <source>
        <dbReference type="Google" id="ProtNLM"/>
    </source>
</evidence>
<gene>
    <name evidence="2" type="ORF">DCC35_18320</name>
</gene>
<protein>
    <recommendedName>
        <fullName evidence="4">DUF998 domain-containing protein</fullName>
    </recommendedName>
</protein>
<evidence type="ECO:0000313" key="3">
    <source>
        <dbReference type="Proteomes" id="UP000298616"/>
    </source>
</evidence>
<keyword evidence="3" id="KW-1185">Reference proteome</keyword>
<evidence type="ECO:0000256" key="1">
    <source>
        <dbReference type="SAM" id="Phobius"/>
    </source>
</evidence>
<dbReference type="AlphaFoldDB" id="A0A4D7JWP3"/>